<feature type="domain" description="HTH lysR-type" evidence="5">
    <location>
        <begin position="4"/>
        <end position="59"/>
    </location>
</feature>
<dbReference type="PATRIC" id="fig|359131.3.peg.1028"/>
<comment type="similarity">
    <text evidence="1">Belongs to the LysR transcriptional regulatory family.</text>
</comment>
<keyword evidence="4" id="KW-0804">Transcription</keyword>
<organism evidence="6 7">
    <name type="scientific">Streptomyces rubellomurinus (strain ATCC 31215)</name>
    <dbReference type="NCBI Taxonomy" id="359131"/>
    <lineage>
        <taxon>Bacteria</taxon>
        <taxon>Bacillati</taxon>
        <taxon>Actinomycetota</taxon>
        <taxon>Actinomycetes</taxon>
        <taxon>Kitasatosporales</taxon>
        <taxon>Streptomycetaceae</taxon>
        <taxon>Streptomyces</taxon>
    </lineage>
</organism>
<dbReference type="Pfam" id="PF00126">
    <property type="entry name" value="HTH_1"/>
    <property type="match status" value="1"/>
</dbReference>
<reference evidence="6 7" key="1">
    <citation type="submission" date="2015-02" db="EMBL/GenBank/DDBJ databases">
        <authorList>
            <person name="Ju K.-S."/>
            <person name="Doroghazi J.R."/>
            <person name="Metcalf W."/>
        </authorList>
    </citation>
    <scope>NUCLEOTIDE SEQUENCE [LARGE SCALE GENOMIC DNA]</scope>
    <source>
        <strain evidence="6 7">ATCC 31215</strain>
    </source>
</reference>
<dbReference type="GO" id="GO:0003677">
    <property type="term" value="F:DNA binding"/>
    <property type="evidence" value="ECO:0007669"/>
    <property type="project" value="UniProtKB-KW"/>
</dbReference>
<accession>A0A0F2T569</accession>
<dbReference type="PANTHER" id="PTHR30346:SF29">
    <property type="entry name" value="LYSR SUBSTRATE-BINDING"/>
    <property type="match status" value="1"/>
</dbReference>
<keyword evidence="7" id="KW-1185">Reference proteome</keyword>
<dbReference type="PANTHER" id="PTHR30346">
    <property type="entry name" value="TRANSCRIPTIONAL DUAL REGULATOR HCAR-RELATED"/>
    <property type="match status" value="1"/>
</dbReference>
<evidence type="ECO:0000313" key="7">
    <source>
        <dbReference type="Proteomes" id="UP000033699"/>
    </source>
</evidence>
<dbReference type="PROSITE" id="PS50931">
    <property type="entry name" value="HTH_LYSR"/>
    <property type="match status" value="1"/>
</dbReference>
<evidence type="ECO:0000259" key="5">
    <source>
        <dbReference type="PROSITE" id="PS50931"/>
    </source>
</evidence>
<comment type="caution">
    <text evidence="6">The sequence shown here is derived from an EMBL/GenBank/DDBJ whole genome shotgun (WGS) entry which is preliminary data.</text>
</comment>
<dbReference type="Gene3D" id="3.40.190.10">
    <property type="entry name" value="Periplasmic binding protein-like II"/>
    <property type="match status" value="2"/>
</dbReference>
<proteinExistence type="inferred from homology"/>
<protein>
    <submittedName>
        <fullName evidence="6">LysR family transcriptional regulator</fullName>
    </submittedName>
</protein>
<dbReference type="EMBL" id="JZKH01000115">
    <property type="protein sequence ID" value="KJS58369.1"/>
    <property type="molecule type" value="Genomic_DNA"/>
</dbReference>
<dbReference type="SUPFAM" id="SSF53850">
    <property type="entry name" value="Periplasmic binding protein-like II"/>
    <property type="match status" value="1"/>
</dbReference>
<dbReference type="InterPro" id="IPR036390">
    <property type="entry name" value="WH_DNA-bd_sf"/>
</dbReference>
<gene>
    <name evidence="6" type="ORF">VM95_33715</name>
</gene>
<dbReference type="PRINTS" id="PR00039">
    <property type="entry name" value="HTHLYSR"/>
</dbReference>
<dbReference type="InterPro" id="IPR036388">
    <property type="entry name" value="WH-like_DNA-bd_sf"/>
</dbReference>
<dbReference type="Gene3D" id="1.10.10.10">
    <property type="entry name" value="Winged helix-like DNA-binding domain superfamily/Winged helix DNA-binding domain"/>
    <property type="match status" value="1"/>
</dbReference>
<dbReference type="InterPro" id="IPR000847">
    <property type="entry name" value="LysR_HTH_N"/>
</dbReference>
<evidence type="ECO:0000256" key="1">
    <source>
        <dbReference type="ARBA" id="ARBA00009437"/>
    </source>
</evidence>
<dbReference type="AlphaFoldDB" id="A0A0F2T569"/>
<dbReference type="InterPro" id="IPR005119">
    <property type="entry name" value="LysR_subst-bd"/>
</dbReference>
<keyword evidence="2" id="KW-0805">Transcription regulation</keyword>
<dbReference type="GO" id="GO:0032993">
    <property type="term" value="C:protein-DNA complex"/>
    <property type="evidence" value="ECO:0007669"/>
    <property type="project" value="TreeGrafter"/>
</dbReference>
<sequence length="300" mass="30279">MTAVDPQQLRTFVTVARLGSFSDAARELGYTQSAVSQQIAALEADLGTALLVRRPVGPTAAGQRLLEHAAPLLVRLAAARADVARLAGAPSARLVLGATPLAVGAELGRALGEVRREYPGAEVEVRILGHDALPAQVATGDLDLALVDGLAAPSDPLPLPEVGPLTTVAVDERPLAVALPTGHPLAGRTGLALADLSAARWLDAPDLAPGAARLRAATGVDGFRPAARYCGTDLHGLLALIATGHGLALLPEPAGAGVGAGADGVAYVPVAAPRLVHRTELLHGSLPEGPAALLARLLAG</sequence>
<dbReference type="SUPFAM" id="SSF46785">
    <property type="entry name" value="Winged helix' DNA-binding domain"/>
    <property type="match status" value="1"/>
</dbReference>
<evidence type="ECO:0000256" key="3">
    <source>
        <dbReference type="ARBA" id="ARBA00023125"/>
    </source>
</evidence>
<dbReference type="Proteomes" id="UP000033699">
    <property type="component" value="Unassembled WGS sequence"/>
</dbReference>
<evidence type="ECO:0000256" key="4">
    <source>
        <dbReference type="ARBA" id="ARBA00023163"/>
    </source>
</evidence>
<dbReference type="OrthoDB" id="4131546at2"/>
<dbReference type="RefSeq" id="WP_045704203.1">
    <property type="nucleotide sequence ID" value="NZ_JZKH01000115.1"/>
</dbReference>
<evidence type="ECO:0000313" key="6">
    <source>
        <dbReference type="EMBL" id="KJS58369.1"/>
    </source>
</evidence>
<keyword evidence="3" id="KW-0238">DNA-binding</keyword>
<name>A0A0F2T569_STRR3</name>
<evidence type="ECO:0000256" key="2">
    <source>
        <dbReference type="ARBA" id="ARBA00023015"/>
    </source>
</evidence>
<dbReference type="GO" id="GO:0003700">
    <property type="term" value="F:DNA-binding transcription factor activity"/>
    <property type="evidence" value="ECO:0007669"/>
    <property type="project" value="InterPro"/>
</dbReference>
<dbReference type="Pfam" id="PF03466">
    <property type="entry name" value="LysR_substrate"/>
    <property type="match status" value="1"/>
</dbReference>
<dbReference type="FunFam" id="1.10.10.10:FF:000001">
    <property type="entry name" value="LysR family transcriptional regulator"/>
    <property type="match status" value="1"/>
</dbReference>